<dbReference type="InterPro" id="IPR017937">
    <property type="entry name" value="Thioredoxin_CS"/>
</dbReference>
<comment type="caution">
    <text evidence="5">The sequence shown here is derived from an EMBL/GenBank/DDBJ whole genome shotgun (WGS) entry which is preliminary data.</text>
</comment>
<dbReference type="PROSITE" id="PS51352">
    <property type="entry name" value="THIOREDOXIN_2"/>
    <property type="match status" value="1"/>
</dbReference>
<evidence type="ECO:0000313" key="5">
    <source>
        <dbReference type="EMBL" id="GJM61162.1"/>
    </source>
</evidence>
<dbReference type="PANTHER" id="PTHR15337">
    <property type="entry name" value="ANTERIOR GRADIENT PROTEIN-RELATED"/>
    <property type="match status" value="1"/>
</dbReference>
<feature type="domain" description="Thioredoxin" evidence="4">
    <location>
        <begin position="11"/>
        <end position="149"/>
    </location>
</feature>
<dbReference type="PROSITE" id="PS00194">
    <property type="entry name" value="THIOREDOXIN_1"/>
    <property type="match status" value="1"/>
</dbReference>
<dbReference type="EMBL" id="BQKE01000001">
    <property type="protein sequence ID" value="GJM61162.1"/>
    <property type="molecule type" value="Genomic_DNA"/>
</dbReference>
<evidence type="ECO:0000259" key="4">
    <source>
        <dbReference type="PROSITE" id="PS51352"/>
    </source>
</evidence>
<name>A0AAN4VXB0_9BACT</name>
<evidence type="ECO:0000256" key="3">
    <source>
        <dbReference type="SAM" id="SignalP"/>
    </source>
</evidence>
<dbReference type="InterPro" id="IPR036249">
    <property type="entry name" value="Thioredoxin-like_sf"/>
</dbReference>
<accession>A0AAN4VXB0</accession>
<dbReference type="Gene3D" id="3.40.30.10">
    <property type="entry name" value="Glutaredoxin"/>
    <property type="match status" value="1"/>
</dbReference>
<evidence type="ECO:0000256" key="2">
    <source>
        <dbReference type="ARBA" id="ARBA00023284"/>
    </source>
</evidence>
<dbReference type="InterPro" id="IPR012336">
    <property type="entry name" value="Thioredoxin-like_fold"/>
</dbReference>
<dbReference type="InterPro" id="IPR013766">
    <property type="entry name" value="Thioredoxin_domain"/>
</dbReference>
<keyword evidence="6" id="KW-1185">Reference proteome</keyword>
<dbReference type="SUPFAM" id="SSF52833">
    <property type="entry name" value="Thioredoxin-like"/>
    <property type="match status" value="1"/>
</dbReference>
<evidence type="ECO:0000256" key="1">
    <source>
        <dbReference type="ARBA" id="ARBA00022729"/>
    </source>
</evidence>
<protein>
    <recommendedName>
        <fullName evidence="4">Thioredoxin domain-containing protein</fullName>
    </recommendedName>
</protein>
<dbReference type="InterPro" id="IPR051099">
    <property type="entry name" value="AGR/TXD"/>
</dbReference>
<dbReference type="PRINTS" id="PR00421">
    <property type="entry name" value="THIOREDOXIN"/>
</dbReference>
<keyword evidence="1 3" id="KW-0732">Signal</keyword>
<organism evidence="5 6">
    <name type="scientific">Persicobacter diffluens</name>
    <dbReference type="NCBI Taxonomy" id="981"/>
    <lineage>
        <taxon>Bacteria</taxon>
        <taxon>Pseudomonadati</taxon>
        <taxon>Bacteroidota</taxon>
        <taxon>Cytophagia</taxon>
        <taxon>Cytophagales</taxon>
        <taxon>Persicobacteraceae</taxon>
        <taxon>Persicobacter</taxon>
    </lineage>
</organism>
<evidence type="ECO:0000313" key="6">
    <source>
        <dbReference type="Proteomes" id="UP001310022"/>
    </source>
</evidence>
<dbReference type="PANTHER" id="PTHR15337:SF11">
    <property type="entry name" value="THIOREDOXIN DOMAIN-CONTAINING PROTEIN"/>
    <property type="match status" value="1"/>
</dbReference>
<sequence>MLKKTFWMILFLVAVQLTAFAGRDNEGEIKWVSFEEAIEMAEQDPSKNIMIDFYTSWCGYCKKMDKTTFKDKDVVNAVNASFYAVKVNAESKDRITYKGENLTYADLARKFRVPGYPTILLLKSDLDKKAVEPGYKSAKQFTRMLEDFD</sequence>
<feature type="chain" id="PRO_5042923833" description="Thioredoxin domain-containing protein" evidence="3">
    <location>
        <begin position="22"/>
        <end position="149"/>
    </location>
</feature>
<dbReference type="Proteomes" id="UP001310022">
    <property type="component" value="Unassembled WGS sequence"/>
</dbReference>
<proteinExistence type="predicted"/>
<gene>
    <name evidence="5" type="ORF">PEDI_17140</name>
</gene>
<dbReference type="Pfam" id="PF13098">
    <property type="entry name" value="Thioredoxin_2"/>
    <property type="match status" value="1"/>
</dbReference>
<feature type="signal peptide" evidence="3">
    <location>
        <begin position="1"/>
        <end position="21"/>
    </location>
</feature>
<keyword evidence="2" id="KW-0676">Redox-active center</keyword>
<reference evidence="5 6" key="1">
    <citation type="submission" date="2021-12" db="EMBL/GenBank/DDBJ databases">
        <title>Genome sequencing of bacteria with rrn-lacking chromosome and rrn-plasmid.</title>
        <authorList>
            <person name="Anda M."/>
            <person name="Iwasaki W."/>
        </authorList>
    </citation>
    <scope>NUCLEOTIDE SEQUENCE [LARGE SCALE GENOMIC DNA]</scope>
    <source>
        <strain evidence="5 6">NBRC 15940</strain>
    </source>
</reference>
<dbReference type="AlphaFoldDB" id="A0AAN4VXB0"/>